<gene>
    <name evidence="2" type="ORF">PG2071B_1409</name>
</gene>
<dbReference type="Pfam" id="PF18495">
    <property type="entry name" value="VbhA"/>
    <property type="match status" value="1"/>
</dbReference>
<evidence type="ECO:0000313" key="2">
    <source>
        <dbReference type="EMBL" id="RYQ17757.1"/>
    </source>
</evidence>
<dbReference type="InterPro" id="IPR043038">
    <property type="entry name" value="VbhA_sf"/>
</dbReference>
<evidence type="ECO:0000259" key="1">
    <source>
        <dbReference type="Pfam" id="PF18495"/>
    </source>
</evidence>
<dbReference type="CDD" id="cd11586">
    <property type="entry name" value="VbhA_like"/>
    <property type="match status" value="1"/>
</dbReference>
<dbReference type="Gene3D" id="1.10.8.1050">
    <property type="entry name" value="Antitoxin VbhA-like"/>
    <property type="match status" value="1"/>
</dbReference>
<dbReference type="InterPro" id="IPR033788">
    <property type="entry name" value="VbhA-like"/>
</dbReference>
<comment type="caution">
    <text evidence="2">The sequence shown here is derived from an EMBL/GenBank/DDBJ whole genome shotgun (WGS) entry which is preliminary data.</text>
</comment>
<dbReference type="EMBL" id="RYUM01000020">
    <property type="protein sequence ID" value="RYQ17757.1"/>
    <property type="molecule type" value="Genomic_DNA"/>
</dbReference>
<dbReference type="AlphaFoldDB" id="A0A4Q5A3S0"/>
<evidence type="ECO:0000313" key="3">
    <source>
        <dbReference type="Proteomes" id="UP000291187"/>
    </source>
</evidence>
<protein>
    <recommendedName>
        <fullName evidence="1">Antitoxin VbhA domain-containing protein</fullName>
    </recommendedName>
</protein>
<proteinExistence type="predicted"/>
<dbReference type="InterPro" id="IPR041535">
    <property type="entry name" value="VbhA"/>
</dbReference>
<sequence>MWDNWIMSVKESDVEMVRAAKAARNTRNLALALHSAEMEGGHVSDVFLHEARDYAKGLIDAATLGRRVRARYGLDER</sequence>
<accession>A0A4Q5A3S0</accession>
<organism evidence="2 3">
    <name type="scientific">Bifidobacterium pseudolongum subsp. globosum</name>
    <dbReference type="NCBI Taxonomy" id="1690"/>
    <lineage>
        <taxon>Bacteria</taxon>
        <taxon>Bacillati</taxon>
        <taxon>Actinomycetota</taxon>
        <taxon>Actinomycetes</taxon>
        <taxon>Bifidobacteriales</taxon>
        <taxon>Bifidobacteriaceae</taxon>
        <taxon>Bifidobacterium</taxon>
    </lineage>
</organism>
<reference evidence="2 3" key="1">
    <citation type="submission" date="2018-12" db="EMBL/GenBank/DDBJ databases">
        <title>Unveiling genomic diversity among members of the Bifidobacterium pseudolongum species, a widely distributed gut commensal of the animal kingdom.</title>
        <authorList>
            <person name="Lugli G.A."/>
            <person name="Duranti S."/>
            <person name="Albert K."/>
            <person name="Mancabelli L."/>
            <person name="Napoli S."/>
            <person name="Viappiani A."/>
            <person name="Anzalone R."/>
            <person name="Longhi G."/>
            <person name="Milani C."/>
            <person name="Turroni F."/>
            <person name="Alessandri G."/>
            <person name="Sela D.A."/>
            <person name="Van Sinderen D."/>
            <person name="Ventura M."/>
        </authorList>
    </citation>
    <scope>NUCLEOTIDE SEQUENCE [LARGE SCALE GENOMIC DNA]</scope>
    <source>
        <strain evidence="2 3">2071B</strain>
    </source>
</reference>
<feature type="domain" description="Antitoxin VbhA" evidence="1">
    <location>
        <begin position="27"/>
        <end position="71"/>
    </location>
</feature>
<name>A0A4Q5A3S0_9BIFI</name>
<dbReference type="Proteomes" id="UP000291187">
    <property type="component" value="Unassembled WGS sequence"/>
</dbReference>